<dbReference type="AlphaFoldDB" id="A0A2M9CHB1"/>
<name>A0A2M9CHB1_9MICO</name>
<dbReference type="EMBL" id="PGFF01000001">
    <property type="protein sequence ID" value="PJJ71303.1"/>
    <property type="molecule type" value="Genomic_DNA"/>
</dbReference>
<comment type="caution">
    <text evidence="1">The sequence shown here is derived from an EMBL/GenBank/DDBJ whole genome shotgun (WGS) entry which is preliminary data.</text>
</comment>
<evidence type="ECO:0000313" key="2">
    <source>
        <dbReference type="Proteomes" id="UP000228758"/>
    </source>
</evidence>
<protein>
    <submittedName>
        <fullName evidence="1">Uncharacterized protein</fullName>
    </submittedName>
</protein>
<organism evidence="1 2">
    <name type="scientific">Diaminobutyricimonas aerilata</name>
    <dbReference type="NCBI Taxonomy" id="1162967"/>
    <lineage>
        <taxon>Bacteria</taxon>
        <taxon>Bacillati</taxon>
        <taxon>Actinomycetota</taxon>
        <taxon>Actinomycetes</taxon>
        <taxon>Micrococcales</taxon>
        <taxon>Microbacteriaceae</taxon>
        <taxon>Diaminobutyricimonas</taxon>
    </lineage>
</organism>
<accession>A0A2M9CHB1</accession>
<dbReference type="Proteomes" id="UP000228758">
    <property type="component" value="Unassembled WGS sequence"/>
</dbReference>
<reference evidence="1 2" key="1">
    <citation type="submission" date="2017-11" db="EMBL/GenBank/DDBJ databases">
        <title>Genomic Encyclopedia of Archaeal and Bacterial Type Strains, Phase II (KMG-II): From Individual Species to Whole Genera.</title>
        <authorList>
            <person name="Goeker M."/>
        </authorList>
    </citation>
    <scope>NUCLEOTIDE SEQUENCE [LARGE SCALE GENOMIC DNA]</scope>
    <source>
        <strain evidence="1 2">DSM 27393</strain>
    </source>
</reference>
<evidence type="ECO:0000313" key="1">
    <source>
        <dbReference type="EMBL" id="PJJ71303.1"/>
    </source>
</evidence>
<gene>
    <name evidence="1" type="ORF">CLV46_0846</name>
</gene>
<keyword evidence="2" id="KW-1185">Reference proteome</keyword>
<sequence length="235" mass="25701">MLGIVALLAGCATAPPGDDAPAAEPPTDWAAARVQFAAEHPVPPQPPAYTEEEARAAAARRADEFWTQQVLPAHPDAVRPEGGFIAWLDEEDVSATSPYATCLQERGMRVTVGETAPGEKAGYSYSGLPSTESDVAHFYCGQVAYPMRPHPRETPEQLAYMYDYLTEFLVPCLEAHGHEQQPAIDRDRFIAEWPRQGWYPASEMTGDPEKDADIAAICPPHLPSQDAAMEARARR</sequence>
<proteinExistence type="predicted"/>